<evidence type="ECO:0000313" key="9">
    <source>
        <dbReference type="Proteomes" id="UP000231960"/>
    </source>
</evidence>
<dbReference type="GO" id="GO:0015074">
    <property type="term" value="P:DNA integration"/>
    <property type="evidence" value="ECO:0007669"/>
    <property type="project" value="UniProtKB-KW"/>
</dbReference>
<evidence type="ECO:0000256" key="3">
    <source>
        <dbReference type="ARBA" id="ARBA00023125"/>
    </source>
</evidence>
<keyword evidence="2" id="KW-0229">DNA integration</keyword>
<comment type="similarity">
    <text evidence="1">Belongs to the 'phage' integrase family.</text>
</comment>
<dbReference type="OrthoDB" id="9801717at2"/>
<dbReference type="InterPro" id="IPR004107">
    <property type="entry name" value="Integrase_SAM-like_N"/>
</dbReference>
<feature type="domain" description="Core-binding (CB)" evidence="7">
    <location>
        <begin position="1"/>
        <end position="82"/>
    </location>
</feature>
<evidence type="ECO:0000259" key="7">
    <source>
        <dbReference type="PROSITE" id="PS51900"/>
    </source>
</evidence>
<protein>
    <submittedName>
        <fullName evidence="8">Recombinase</fullName>
    </submittedName>
</protein>
<dbReference type="GO" id="GO:0006310">
    <property type="term" value="P:DNA recombination"/>
    <property type="evidence" value="ECO:0007669"/>
    <property type="project" value="UniProtKB-KW"/>
</dbReference>
<dbReference type="InterPro" id="IPR010998">
    <property type="entry name" value="Integrase_recombinase_N"/>
</dbReference>
<dbReference type="InterPro" id="IPR002104">
    <property type="entry name" value="Integrase_catalytic"/>
</dbReference>
<dbReference type="InterPro" id="IPR013762">
    <property type="entry name" value="Integrase-like_cat_sf"/>
</dbReference>
<gene>
    <name evidence="8" type="ORF">CDL10_05460</name>
</gene>
<reference evidence="8 9" key="1">
    <citation type="submission" date="2017-06" db="EMBL/GenBank/DDBJ databases">
        <title>Description of Avrilella dinanensis gen. nov. sp. nov.</title>
        <authorList>
            <person name="Leyer C."/>
            <person name="Sassi M."/>
            <person name="Minet J."/>
            <person name="Kayal S."/>
            <person name="Cattoir V."/>
        </authorList>
    </citation>
    <scope>NUCLEOTIDE SEQUENCE [LARGE SCALE GENOMIC DNA]</scope>
    <source>
        <strain evidence="8 9">UR159</strain>
    </source>
</reference>
<dbReference type="EMBL" id="NIPO01000001">
    <property type="protein sequence ID" value="PJR04033.1"/>
    <property type="molecule type" value="Genomic_DNA"/>
</dbReference>
<dbReference type="Proteomes" id="UP000231960">
    <property type="component" value="Unassembled WGS sequence"/>
</dbReference>
<evidence type="ECO:0000256" key="4">
    <source>
        <dbReference type="ARBA" id="ARBA00023172"/>
    </source>
</evidence>
<proteinExistence type="inferred from homology"/>
<organism evidence="8 9">
    <name type="scientific">Avrilella dinanensis</name>
    <dbReference type="NCBI Taxonomy" id="2008672"/>
    <lineage>
        <taxon>Bacteria</taxon>
        <taxon>Pseudomonadati</taxon>
        <taxon>Bacteroidota</taxon>
        <taxon>Flavobacteriia</taxon>
        <taxon>Flavobacteriales</taxon>
        <taxon>Flavobacteriaceae</taxon>
        <taxon>Avrilella</taxon>
    </lineage>
</organism>
<keyword evidence="3 5" id="KW-0238">DNA-binding</keyword>
<dbReference type="AlphaFoldDB" id="A0A2M9R5K8"/>
<evidence type="ECO:0000256" key="1">
    <source>
        <dbReference type="ARBA" id="ARBA00008857"/>
    </source>
</evidence>
<feature type="domain" description="Tyr recombinase" evidence="6">
    <location>
        <begin position="99"/>
        <end position="271"/>
    </location>
</feature>
<evidence type="ECO:0000256" key="2">
    <source>
        <dbReference type="ARBA" id="ARBA00022908"/>
    </source>
</evidence>
<dbReference type="Pfam" id="PF13495">
    <property type="entry name" value="Phage_int_SAM_4"/>
    <property type="match status" value="1"/>
</dbReference>
<dbReference type="InterPro" id="IPR050090">
    <property type="entry name" value="Tyrosine_recombinase_XerCD"/>
</dbReference>
<keyword evidence="9" id="KW-1185">Reference proteome</keyword>
<dbReference type="Pfam" id="PF00589">
    <property type="entry name" value="Phage_integrase"/>
    <property type="match status" value="1"/>
</dbReference>
<comment type="caution">
    <text evidence="8">The sequence shown here is derived from an EMBL/GenBank/DDBJ whole genome shotgun (WGS) entry which is preliminary data.</text>
</comment>
<accession>A0A2M9R5K8</accession>
<dbReference type="Gene3D" id="1.10.443.10">
    <property type="entry name" value="Intergrase catalytic core"/>
    <property type="match status" value="1"/>
</dbReference>
<dbReference type="PROSITE" id="PS51898">
    <property type="entry name" value="TYR_RECOMBINASE"/>
    <property type="match status" value="1"/>
</dbReference>
<dbReference type="RefSeq" id="WP_100677599.1">
    <property type="nucleotide sequence ID" value="NZ_NIPO01000001.1"/>
</dbReference>
<dbReference type="PROSITE" id="PS51900">
    <property type="entry name" value="CB"/>
    <property type="match status" value="1"/>
</dbReference>
<sequence length="276" mass="32270">MDKKIEIFRQLLEIKRYSVNSIETYVNAFRQFLLHFKGQDVDVLTERQIEQYINQQVTERKISVSYQKQLVAAIKFWYLGVLDRKITLNYLYPDRPEFKIPVVFSQQEIKKMLGICENIKHKAILATIYSCGLRLSELTSLMIKDVDSKAMTVTIRQGKGNRDRVVVLSEKLLFLLRDYFKEYKPKEYLFEGQSGGKYSERSVQQVLKQILAKANIKTKGSVHTLRHSYATHLIEQGTDVRFVQELLGHKNIKTTMIYTHLTDATKRKIKSPLDNL</sequence>
<dbReference type="Gene3D" id="1.10.150.130">
    <property type="match status" value="1"/>
</dbReference>
<evidence type="ECO:0000256" key="5">
    <source>
        <dbReference type="PROSITE-ProRule" id="PRU01248"/>
    </source>
</evidence>
<dbReference type="PANTHER" id="PTHR30349:SF64">
    <property type="entry name" value="PROPHAGE INTEGRASE INTD-RELATED"/>
    <property type="match status" value="1"/>
</dbReference>
<dbReference type="InterPro" id="IPR011010">
    <property type="entry name" value="DNA_brk_join_enz"/>
</dbReference>
<dbReference type="PANTHER" id="PTHR30349">
    <property type="entry name" value="PHAGE INTEGRASE-RELATED"/>
    <property type="match status" value="1"/>
</dbReference>
<dbReference type="InterPro" id="IPR044068">
    <property type="entry name" value="CB"/>
</dbReference>
<dbReference type="SUPFAM" id="SSF56349">
    <property type="entry name" value="DNA breaking-rejoining enzymes"/>
    <property type="match status" value="1"/>
</dbReference>
<keyword evidence="4" id="KW-0233">DNA recombination</keyword>
<dbReference type="GO" id="GO:0003677">
    <property type="term" value="F:DNA binding"/>
    <property type="evidence" value="ECO:0007669"/>
    <property type="project" value="UniProtKB-UniRule"/>
</dbReference>
<evidence type="ECO:0000259" key="6">
    <source>
        <dbReference type="PROSITE" id="PS51898"/>
    </source>
</evidence>
<name>A0A2M9R5K8_9FLAO</name>
<evidence type="ECO:0000313" key="8">
    <source>
        <dbReference type="EMBL" id="PJR04033.1"/>
    </source>
</evidence>